<evidence type="ECO:0000256" key="1">
    <source>
        <dbReference type="ARBA" id="ARBA00001966"/>
    </source>
</evidence>
<dbReference type="NCBIfam" id="TIGR00089">
    <property type="entry name" value="MiaB/RimO family radical SAM methylthiotransferase"/>
    <property type="match status" value="1"/>
</dbReference>
<dbReference type="Proteomes" id="UP001565200">
    <property type="component" value="Unassembled WGS sequence"/>
</dbReference>
<dbReference type="Pfam" id="PF04055">
    <property type="entry name" value="Radical_SAM"/>
    <property type="match status" value="1"/>
</dbReference>
<evidence type="ECO:0000256" key="3">
    <source>
        <dbReference type="ARBA" id="ARBA00022679"/>
    </source>
</evidence>
<name>A0ABV4CU88_9BACT</name>
<proteinExistence type="predicted"/>
<organism evidence="10 11">
    <name type="scientific">Heminiphilus faecis</name>
    <dbReference type="NCBI Taxonomy" id="2601703"/>
    <lineage>
        <taxon>Bacteria</taxon>
        <taxon>Pseudomonadati</taxon>
        <taxon>Bacteroidota</taxon>
        <taxon>Bacteroidia</taxon>
        <taxon>Bacteroidales</taxon>
        <taxon>Muribaculaceae</taxon>
        <taxon>Heminiphilus</taxon>
    </lineage>
</organism>
<dbReference type="PROSITE" id="PS51918">
    <property type="entry name" value="RADICAL_SAM"/>
    <property type="match status" value="1"/>
</dbReference>
<dbReference type="SFLD" id="SFLDG01082">
    <property type="entry name" value="B12-binding_domain_containing"/>
    <property type="match status" value="1"/>
</dbReference>
<sequence>MIDEMTFGNAKALFHTLGCKLNFAETSTIARIFAEKGIRRIQAGEIPDVIVVNTCSVTDMADKKCRQAIHRFSSRYPQAAIIVTGCYAQLKSDEIIAMPGVDIVAGTDRKLRLTEYLEDWMKSRQPSSMVTPTKDIREFSPSCSRGDRTRYFLKVQDGCDYWCTYCTIPKARGRSRSGTIDNLVAQARGVAEEGGKEIVITGVNIGDFGKGRDDTFLDLIKELDKVDGIERYRISSIEPNLLTDDIIEFVAASRRFMPHFHVPLQAGSDKVLSLMHRHYDTTLFRHRMEKIRDVMPHAFIGVDIIVGARGETDELFDRSFDFVESLDISRLHVFPYSERPGTRALEIDHVVTQAEKHRRTNIMLKVSEKKLSDFTSRFIGTVRPVLVEHRRGNRPMTGFTDNYLKVEIAPEDSIANTIIPVMLDKMTDNDPGLIKGDIVQ</sequence>
<dbReference type="SFLD" id="SFLDS00029">
    <property type="entry name" value="Radical_SAM"/>
    <property type="match status" value="1"/>
</dbReference>
<comment type="cofactor">
    <cofactor evidence="1">
        <name>[4Fe-4S] cluster</name>
        <dbReference type="ChEBI" id="CHEBI:49883"/>
    </cofactor>
</comment>
<dbReference type="InterPro" id="IPR038135">
    <property type="entry name" value="Methylthiotransferase_N_sf"/>
</dbReference>
<comment type="caution">
    <text evidence="10">The sequence shown here is derived from an EMBL/GenBank/DDBJ whole genome shotgun (WGS) entry which is preliminary data.</text>
</comment>
<dbReference type="PROSITE" id="PS01278">
    <property type="entry name" value="MTTASE_RADICAL"/>
    <property type="match status" value="1"/>
</dbReference>
<keyword evidence="6" id="KW-0408">Iron</keyword>
<dbReference type="PANTHER" id="PTHR43020:SF2">
    <property type="entry name" value="MITOCHONDRIAL TRNA METHYLTHIOTRANSFERASE CDK5RAP1"/>
    <property type="match status" value="1"/>
</dbReference>
<evidence type="ECO:0000259" key="8">
    <source>
        <dbReference type="PROSITE" id="PS51449"/>
    </source>
</evidence>
<dbReference type="InterPro" id="IPR013848">
    <property type="entry name" value="Methylthiotransferase_N"/>
</dbReference>
<dbReference type="InterPro" id="IPR020612">
    <property type="entry name" value="Methylthiotransferase_CS"/>
</dbReference>
<dbReference type="InterPro" id="IPR023404">
    <property type="entry name" value="rSAM_horseshoe"/>
</dbReference>
<dbReference type="InterPro" id="IPR058240">
    <property type="entry name" value="rSAM_sf"/>
</dbReference>
<dbReference type="Gene3D" id="3.80.30.20">
    <property type="entry name" value="tm_1862 like domain"/>
    <property type="match status" value="1"/>
</dbReference>
<dbReference type="InterPro" id="IPR006467">
    <property type="entry name" value="MiaB-like_bact"/>
</dbReference>
<keyword evidence="11" id="KW-1185">Reference proteome</keyword>
<gene>
    <name evidence="10" type="primary">mtaB</name>
    <name evidence="10" type="ORF">AAK873_01310</name>
</gene>
<reference evidence="10 11" key="1">
    <citation type="submission" date="2024-03" db="EMBL/GenBank/DDBJ databases">
        <title>Mouse gut bacterial collection (mGBC) of GemPharmatech.</title>
        <authorList>
            <person name="He Y."/>
            <person name="Dong L."/>
            <person name="Wu D."/>
            <person name="Gao X."/>
            <person name="Lin Z."/>
        </authorList>
    </citation>
    <scope>NUCLEOTIDE SEQUENCE [LARGE SCALE GENOMIC DNA]</scope>
    <source>
        <strain evidence="10 11">54-13</strain>
    </source>
</reference>
<dbReference type="NCBIfam" id="TIGR01579">
    <property type="entry name" value="MiaB-like-C"/>
    <property type="match status" value="1"/>
</dbReference>
<evidence type="ECO:0000256" key="5">
    <source>
        <dbReference type="ARBA" id="ARBA00022723"/>
    </source>
</evidence>
<dbReference type="Pfam" id="PF00919">
    <property type="entry name" value="UPF0004"/>
    <property type="match status" value="1"/>
</dbReference>
<dbReference type="InterPro" id="IPR005839">
    <property type="entry name" value="Methylthiotransferase"/>
</dbReference>
<keyword evidence="7" id="KW-0411">Iron-sulfur</keyword>
<evidence type="ECO:0000256" key="4">
    <source>
        <dbReference type="ARBA" id="ARBA00022691"/>
    </source>
</evidence>
<dbReference type="SFLD" id="SFLDG01061">
    <property type="entry name" value="methylthiotransferase"/>
    <property type="match status" value="1"/>
</dbReference>
<feature type="domain" description="MTTase N-terminal" evidence="8">
    <location>
        <begin position="10"/>
        <end position="122"/>
    </location>
</feature>
<dbReference type="CDD" id="cd01335">
    <property type="entry name" value="Radical_SAM"/>
    <property type="match status" value="1"/>
</dbReference>
<protein>
    <submittedName>
        <fullName evidence="10">tRNA (N(6)-L-threonylcarbamoyladenosine(37)-C(2))-methylthiotransferase MtaB</fullName>
    </submittedName>
</protein>
<evidence type="ECO:0000256" key="7">
    <source>
        <dbReference type="ARBA" id="ARBA00023014"/>
    </source>
</evidence>
<keyword evidence="5" id="KW-0479">Metal-binding</keyword>
<dbReference type="SUPFAM" id="SSF102114">
    <property type="entry name" value="Radical SAM enzymes"/>
    <property type="match status" value="1"/>
</dbReference>
<feature type="domain" description="Radical SAM core" evidence="9">
    <location>
        <begin position="145"/>
        <end position="373"/>
    </location>
</feature>
<keyword evidence="4" id="KW-0949">S-adenosyl-L-methionine</keyword>
<dbReference type="PANTHER" id="PTHR43020">
    <property type="entry name" value="CDK5 REGULATORY SUBUNIT-ASSOCIATED PROTEIN 1"/>
    <property type="match status" value="1"/>
</dbReference>
<keyword evidence="2" id="KW-0004">4Fe-4S</keyword>
<dbReference type="SMART" id="SM00729">
    <property type="entry name" value="Elp3"/>
    <property type="match status" value="1"/>
</dbReference>
<dbReference type="InterPro" id="IPR006638">
    <property type="entry name" value="Elp3/MiaA/NifB-like_rSAM"/>
</dbReference>
<dbReference type="Gene3D" id="3.40.50.12160">
    <property type="entry name" value="Methylthiotransferase, N-terminal domain"/>
    <property type="match status" value="1"/>
</dbReference>
<dbReference type="InterPro" id="IPR007197">
    <property type="entry name" value="rSAM"/>
</dbReference>
<dbReference type="RefSeq" id="WP_121698180.1">
    <property type="nucleotide sequence ID" value="NZ_JBCLPP010000003.1"/>
</dbReference>
<evidence type="ECO:0000256" key="2">
    <source>
        <dbReference type="ARBA" id="ARBA00022485"/>
    </source>
</evidence>
<evidence type="ECO:0000313" key="11">
    <source>
        <dbReference type="Proteomes" id="UP001565200"/>
    </source>
</evidence>
<evidence type="ECO:0000259" key="9">
    <source>
        <dbReference type="PROSITE" id="PS51918"/>
    </source>
</evidence>
<dbReference type="PROSITE" id="PS51449">
    <property type="entry name" value="MTTASE_N"/>
    <property type="match status" value="1"/>
</dbReference>
<dbReference type="EMBL" id="JBCLPP010000003">
    <property type="protein sequence ID" value="MEY8244251.1"/>
    <property type="molecule type" value="Genomic_DNA"/>
</dbReference>
<evidence type="ECO:0000256" key="6">
    <source>
        <dbReference type="ARBA" id="ARBA00023004"/>
    </source>
</evidence>
<keyword evidence="3" id="KW-0808">Transferase</keyword>
<evidence type="ECO:0000313" key="10">
    <source>
        <dbReference type="EMBL" id="MEY8244251.1"/>
    </source>
</evidence>
<accession>A0ABV4CU88</accession>